<dbReference type="Proteomes" id="UP001062846">
    <property type="component" value="Chromosome 5"/>
</dbReference>
<evidence type="ECO:0000313" key="1">
    <source>
        <dbReference type="EMBL" id="KAI8556220.1"/>
    </source>
</evidence>
<keyword evidence="2" id="KW-1185">Reference proteome</keyword>
<gene>
    <name evidence="1" type="ORF">RHMOL_Rhmol05G0235300</name>
</gene>
<organism evidence="1 2">
    <name type="scientific">Rhododendron molle</name>
    <name type="common">Chinese azalea</name>
    <name type="synonym">Azalea mollis</name>
    <dbReference type="NCBI Taxonomy" id="49168"/>
    <lineage>
        <taxon>Eukaryota</taxon>
        <taxon>Viridiplantae</taxon>
        <taxon>Streptophyta</taxon>
        <taxon>Embryophyta</taxon>
        <taxon>Tracheophyta</taxon>
        <taxon>Spermatophyta</taxon>
        <taxon>Magnoliopsida</taxon>
        <taxon>eudicotyledons</taxon>
        <taxon>Gunneridae</taxon>
        <taxon>Pentapetalae</taxon>
        <taxon>asterids</taxon>
        <taxon>Ericales</taxon>
        <taxon>Ericaceae</taxon>
        <taxon>Ericoideae</taxon>
        <taxon>Rhodoreae</taxon>
        <taxon>Rhododendron</taxon>
    </lineage>
</organism>
<evidence type="ECO:0000313" key="2">
    <source>
        <dbReference type="Proteomes" id="UP001062846"/>
    </source>
</evidence>
<proteinExistence type="predicted"/>
<reference evidence="1" key="1">
    <citation type="submission" date="2022-02" db="EMBL/GenBank/DDBJ databases">
        <title>Plant Genome Project.</title>
        <authorList>
            <person name="Zhang R.-G."/>
        </authorList>
    </citation>
    <scope>NUCLEOTIDE SEQUENCE</scope>
    <source>
        <strain evidence="1">AT1</strain>
    </source>
</reference>
<name>A0ACC0NSE6_RHOML</name>
<protein>
    <submittedName>
        <fullName evidence="1">Uncharacterized protein</fullName>
    </submittedName>
</protein>
<comment type="caution">
    <text evidence="1">The sequence shown here is derived from an EMBL/GenBank/DDBJ whole genome shotgun (WGS) entry which is preliminary data.</text>
</comment>
<accession>A0ACC0NSE6</accession>
<sequence>MALIDRSKLRQEREREREREYYTDARQRECQLVDALEEEEEEGRTKSSEDDDNDKGKGVEEHRGQDPQGGGHEVREEPVGSDLFPTRSQIGQVMQGSLVRVARSLHQEGTHATRASSLPSKNFQLAIFFRALFVVLLVVLLLLLLSILP</sequence>
<dbReference type="EMBL" id="CM046392">
    <property type="protein sequence ID" value="KAI8556220.1"/>
    <property type="molecule type" value="Genomic_DNA"/>
</dbReference>